<name>A0ABY3D726_9PSED</name>
<evidence type="ECO:0000313" key="3">
    <source>
        <dbReference type="Proteomes" id="UP001165882"/>
    </source>
</evidence>
<keyword evidence="3" id="KW-1185">Reference proteome</keyword>
<feature type="compositionally biased region" description="Basic residues" evidence="1">
    <location>
        <begin position="86"/>
        <end position="98"/>
    </location>
</feature>
<dbReference type="EMBL" id="QWEF01000001">
    <property type="protein sequence ID" value="TRZ60893.1"/>
    <property type="molecule type" value="Genomic_DNA"/>
</dbReference>
<sequence>MRWIAGGPSGRSVPGRTARCGDGCSGRAGTSRWPGKTAASVLPVRAPPRASPTSPLCRSGLAREEARTGNRPISLVTWPCRSRTGTSHHRQSSAHRPG</sequence>
<organism evidence="2 3">
    <name type="scientific">Pseudomonas alloputida</name>
    <dbReference type="NCBI Taxonomy" id="1940621"/>
    <lineage>
        <taxon>Bacteria</taxon>
        <taxon>Pseudomonadati</taxon>
        <taxon>Pseudomonadota</taxon>
        <taxon>Gammaproteobacteria</taxon>
        <taxon>Pseudomonadales</taxon>
        <taxon>Pseudomonadaceae</taxon>
        <taxon>Pseudomonas</taxon>
    </lineage>
</organism>
<dbReference type="Proteomes" id="UP001165882">
    <property type="component" value="Unassembled WGS sequence"/>
</dbReference>
<evidence type="ECO:0000313" key="2">
    <source>
        <dbReference type="EMBL" id="TRZ60893.1"/>
    </source>
</evidence>
<proteinExistence type="predicted"/>
<gene>
    <name evidence="2" type="ORF">DZA28_13480</name>
</gene>
<feature type="region of interest" description="Disordered" evidence="1">
    <location>
        <begin position="1"/>
        <end position="98"/>
    </location>
</feature>
<accession>A0ABY3D726</accession>
<evidence type="ECO:0000256" key="1">
    <source>
        <dbReference type="SAM" id="MobiDB-lite"/>
    </source>
</evidence>
<reference evidence="2 3" key="1">
    <citation type="journal article" date="2019" name="Biocontrol Sci. Technol.">
        <title>Pseudomonas putida strain B2017 produced as technical grade active ingredient controls fungal and bacterial crop diseases.</title>
        <authorList>
            <person name="Oliver C."/>
            <person name="Hernandez I."/>
            <person name="Caminal M."/>
            <person name="Lara J.M."/>
            <person name="Fernandez C."/>
        </authorList>
    </citation>
    <scope>NUCLEOTIDE SEQUENCE [LARGE SCALE GENOMIC DNA]</scope>
    <source>
        <strain evidence="2 3">B2017</strain>
    </source>
</reference>
<comment type="caution">
    <text evidence="2">The sequence shown here is derived from an EMBL/GenBank/DDBJ whole genome shotgun (WGS) entry which is preliminary data.</text>
</comment>
<protein>
    <submittedName>
        <fullName evidence="2">Uncharacterized protein</fullName>
    </submittedName>
</protein>